<accession>A0A512D7Y7</accession>
<feature type="domain" description="FAD-binding PCMH-type" evidence="3">
    <location>
        <begin position="14"/>
        <end position="180"/>
    </location>
</feature>
<dbReference type="EMBL" id="BJYY01000001">
    <property type="protein sequence ID" value="GEO32505.1"/>
    <property type="molecule type" value="Genomic_DNA"/>
</dbReference>
<proteinExistence type="predicted"/>
<evidence type="ECO:0000256" key="1">
    <source>
        <dbReference type="ARBA" id="ARBA00023002"/>
    </source>
</evidence>
<sequence>MTTRTQPTNWSGTVAYRARRVHAPTSVQELQALVARSPRIRALGTRHSFNEVADTTADLVSLASMPPVVDVDRAASTVTVAAGVRYGALATAVQDAGLALRNMGSLPHISVGGACATGTHGSGVGNGNLASSVRALRLVTADGDLVTLSRDDDPERFPGVVVALGALGVVVDLTLDLVPTYDVRQVVYEGLPPEQLVDGTFGEVLAGGYSVSLFTRWRSPGVDQVWLKRAVRPSSAGRREGQPGDLPDDAAGDYPPTWRGARLADGPRHPLPGMPTENCTPQQGVVGPWNERLPHFRMEFTPSSGDEIQSEYFVPAEHAAAAMAALAPIRDRIARVLHVSEIRTVRADDLWLSGSHERDSVALHFTWQKDPTGVGAVLPEVEDLLAPFGPRPHWGKVFTIDPGAVRAQYPRADDFAALAASMDPGGKFRNEFLDRYLPAP</sequence>
<dbReference type="InterPro" id="IPR010031">
    <property type="entry name" value="FAD_lactone_oxidase-like"/>
</dbReference>
<gene>
    <name evidence="4" type="ORF">CAE01nite_02300</name>
</gene>
<dbReference type="SUPFAM" id="SSF56176">
    <property type="entry name" value="FAD-binding/transporter-associated domain-like"/>
    <property type="match status" value="1"/>
</dbReference>
<dbReference type="Pfam" id="PF04030">
    <property type="entry name" value="ALO"/>
    <property type="match status" value="1"/>
</dbReference>
<dbReference type="GO" id="GO:0016020">
    <property type="term" value="C:membrane"/>
    <property type="evidence" value="ECO:0007669"/>
    <property type="project" value="InterPro"/>
</dbReference>
<evidence type="ECO:0000313" key="5">
    <source>
        <dbReference type="Proteomes" id="UP000321181"/>
    </source>
</evidence>
<dbReference type="RefSeq" id="WP_146898715.1">
    <property type="nucleotide sequence ID" value="NZ_BAAARM010000001.1"/>
</dbReference>
<keyword evidence="1" id="KW-0560">Oxidoreductase</keyword>
<dbReference type="AlphaFoldDB" id="A0A512D7Y7"/>
<dbReference type="Gene3D" id="1.10.45.10">
    <property type="entry name" value="Vanillyl-alcohol Oxidase, Chain A, domain 4"/>
    <property type="match status" value="1"/>
</dbReference>
<reference evidence="4 5" key="1">
    <citation type="submission" date="2019-07" db="EMBL/GenBank/DDBJ databases">
        <title>Whole genome shotgun sequence of Cellulomonas aerilata NBRC 106308.</title>
        <authorList>
            <person name="Hosoyama A."/>
            <person name="Uohara A."/>
            <person name="Ohji S."/>
            <person name="Ichikawa N."/>
        </authorList>
    </citation>
    <scope>NUCLEOTIDE SEQUENCE [LARGE SCALE GENOMIC DNA]</scope>
    <source>
        <strain evidence="4 5">NBRC 106308</strain>
    </source>
</reference>
<comment type="caution">
    <text evidence="4">The sequence shown here is derived from an EMBL/GenBank/DDBJ whole genome shotgun (WGS) entry which is preliminary data.</text>
</comment>
<dbReference type="InterPro" id="IPR036318">
    <property type="entry name" value="FAD-bd_PCMH-like_sf"/>
</dbReference>
<dbReference type="InterPro" id="IPR007173">
    <property type="entry name" value="ALO_C"/>
</dbReference>
<dbReference type="GO" id="GO:0003885">
    <property type="term" value="F:D-arabinono-1,4-lactone oxidase activity"/>
    <property type="evidence" value="ECO:0007669"/>
    <property type="project" value="InterPro"/>
</dbReference>
<dbReference type="InterPro" id="IPR016167">
    <property type="entry name" value="FAD-bd_PCMH_sub1"/>
</dbReference>
<dbReference type="Pfam" id="PF01565">
    <property type="entry name" value="FAD_binding_4"/>
    <property type="match status" value="1"/>
</dbReference>
<dbReference type="Gene3D" id="3.30.465.10">
    <property type="match status" value="1"/>
</dbReference>
<dbReference type="GO" id="GO:0080049">
    <property type="term" value="F:L-gulono-1,4-lactone dehydrogenase activity"/>
    <property type="evidence" value="ECO:0007669"/>
    <property type="project" value="TreeGrafter"/>
</dbReference>
<evidence type="ECO:0000313" key="4">
    <source>
        <dbReference type="EMBL" id="GEO32505.1"/>
    </source>
</evidence>
<dbReference type="InterPro" id="IPR016166">
    <property type="entry name" value="FAD-bd_PCMH"/>
</dbReference>
<dbReference type="InterPro" id="IPR006094">
    <property type="entry name" value="Oxid_FAD_bind_N"/>
</dbReference>
<evidence type="ECO:0000259" key="3">
    <source>
        <dbReference type="PROSITE" id="PS51387"/>
    </source>
</evidence>
<dbReference type="InterPro" id="IPR016171">
    <property type="entry name" value="Vanillyl_alc_oxidase_C-sub2"/>
</dbReference>
<dbReference type="PROSITE" id="PS51387">
    <property type="entry name" value="FAD_PCMH"/>
    <property type="match status" value="1"/>
</dbReference>
<dbReference type="Gene3D" id="3.30.43.10">
    <property type="entry name" value="Uridine Diphospho-n-acetylenolpyruvylglucosamine Reductase, domain 2"/>
    <property type="match status" value="1"/>
</dbReference>
<evidence type="ECO:0000256" key="2">
    <source>
        <dbReference type="SAM" id="MobiDB-lite"/>
    </source>
</evidence>
<dbReference type="InterPro" id="IPR016169">
    <property type="entry name" value="FAD-bd_PCMH_sub2"/>
</dbReference>
<protein>
    <submittedName>
        <fullName evidence="4">FAD-binding protein</fullName>
    </submittedName>
</protein>
<dbReference type="PIRSF" id="PIRSF000136">
    <property type="entry name" value="LGO_GLO"/>
    <property type="match status" value="1"/>
</dbReference>
<dbReference type="OrthoDB" id="9800184at2"/>
<name>A0A512D7Y7_9CELL</name>
<dbReference type="PANTHER" id="PTHR43762:SF1">
    <property type="entry name" value="D-ARABINONO-1,4-LACTONE OXIDASE"/>
    <property type="match status" value="1"/>
</dbReference>
<keyword evidence="5" id="KW-1185">Reference proteome</keyword>
<dbReference type="Gene3D" id="3.30.70.2530">
    <property type="match status" value="1"/>
</dbReference>
<dbReference type="GO" id="GO:0071949">
    <property type="term" value="F:FAD binding"/>
    <property type="evidence" value="ECO:0007669"/>
    <property type="project" value="InterPro"/>
</dbReference>
<dbReference type="Proteomes" id="UP000321181">
    <property type="component" value="Unassembled WGS sequence"/>
</dbReference>
<organism evidence="4 5">
    <name type="scientific">Cellulomonas aerilata</name>
    <dbReference type="NCBI Taxonomy" id="515326"/>
    <lineage>
        <taxon>Bacteria</taxon>
        <taxon>Bacillati</taxon>
        <taxon>Actinomycetota</taxon>
        <taxon>Actinomycetes</taxon>
        <taxon>Micrococcales</taxon>
        <taxon>Cellulomonadaceae</taxon>
        <taxon>Cellulomonas</taxon>
    </lineage>
</organism>
<dbReference type="Gene3D" id="3.30.70.2520">
    <property type="match status" value="1"/>
</dbReference>
<feature type="region of interest" description="Disordered" evidence="2">
    <location>
        <begin position="232"/>
        <end position="282"/>
    </location>
</feature>
<dbReference type="PANTHER" id="PTHR43762">
    <property type="entry name" value="L-GULONOLACTONE OXIDASE"/>
    <property type="match status" value="1"/>
</dbReference>